<dbReference type="Proteomes" id="UP000600220">
    <property type="component" value="Unassembled WGS sequence"/>
</dbReference>
<gene>
    <name evidence="1" type="ORF">EGV54_00040</name>
</gene>
<keyword evidence="2" id="KW-1185">Reference proteome</keyword>
<accession>A0A8H9BTE2</accession>
<proteinExistence type="predicted"/>
<dbReference type="AlphaFoldDB" id="A0A8H9BTE2"/>
<comment type="caution">
    <text evidence="1">The sequence shown here is derived from an EMBL/GenBank/DDBJ whole genome shotgun (WGS) entry which is preliminary data.</text>
</comment>
<sequence>MIDKNKLIELDKRKGALDEYVYVKHKKRGTEYRIEMFVKNTTNERDGEVLVIYSDEDWDNTWARNIDEFCDGNFEIVK</sequence>
<reference evidence="1 2" key="1">
    <citation type="submission" date="2018-11" db="EMBL/GenBank/DDBJ databases">
        <authorList>
            <consortium name="Veterinary Laboratory Investigation and Response Network"/>
        </authorList>
    </citation>
    <scope>NUCLEOTIDE SEQUENCE [LARGE SCALE GENOMIC DNA]</scope>
    <source>
        <strain evidence="1 2">SPSE-18-VL-LA-PA-Ryan-0021</strain>
    </source>
</reference>
<organism evidence="1 2">
    <name type="scientific">Staphylococcus pseudintermedius</name>
    <dbReference type="NCBI Taxonomy" id="283734"/>
    <lineage>
        <taxon>Bacteria</taxon>
        <taxon>Bacillati</taxon>
        <taxon>Bacillota</taxon>
        <taxon>Bacilli</taxon>
        <taxon>Bacillales</taxon>
        <taxon>Staphylococcaceae</taxon>
        <taxon>Staphylococcus</taxon>
        <taxon>Staphylococcus intermedius group</taxon>
    </lineage>
</organism>
<evidence type="ECO:0000313" key="2">
    <source>
        <dbReference type="Proteomes" id="UP000600220"/>
    </source>
</evidence>
<name>A0A8H9BTE2_STAPS</name>
<dbReference type="EMBL" id="AAXKXX010000001">
    <property type="protein sequence ID" value="EGQ4383491.1"/>
    <property type="molecule type" value="Genomic_DNA"/>
</dbReference>
<dbReference type="RefSeq" id="WP_202993451.1">
    <property type="nucleotide sequence ID" value="NZ_JAVSAI010000001.1"/>
</dbReference>
<protein>
    <submittedName>
        <fullName evidence="1">Uncharacterized protein</fullName>
    </submittedName>
</protein>
<evidence type="ECO:0000313" key="1">
    <source>
        <dbReference type="EMBL" id="EGQ4383491.1"/>
    </source>
</evidence>